<gene>
    <name evidence="1" type="ORF">PR048_001651</name>
</gene>
<evidence type="ECO:0000313" key="1">
    <source>
        <dbReference type="EMBL" id="KAJ8896307.1"/>
    </source>
</evidence>
<evidence type="ECO:0008006" key="3">
    <source>
        <dbReference type="Google" id="ProtNLM"/>
    </source>
</evidence>
<organism evidence="1 2">
    <name type="scientific">Dryococelus australis</name>
    <dbReference type="NCBI Taxonomy" id="614101"/>
    <lineage>
        <taxon>Eukaryota</taxon>
        <taxon>Metazoa</taxon>
        <taxon>Ecdysozoa</taxon>
        <taxon>Arthropoda</taxon>
        <taxon>Hexapoda</taxon>
        <taxon>Insecta</taxon>
        <taxon>Pterygota</taxon>
        <taxon>Neoptera</taxon>
        <taxon>Polyneoptera</taxon>
        <taxon>Phasmatodea</taxon>
        <taxon>Verophasmatodea</taxon>
        <taxon>Anareolatae</taxon>
        <taxon>Phasmatidae</taxon>
        <taxon>Eurycanthinae</taxon>
        <taxon>Dryococelus</taxon>
    </lineage>
</organism>
<proteinExistence type="predicted"/>
<dbReference type="PANTHER" id="PTHR45913:SF19">
    <property type="entry name" value="LOW QUALITY PROTEIN: ZINC FINGER BED DOMAIN-CONTAINING PROTEIN 5-LIKE"/>
    <property type="match status" value="1"/>
</dbReference>
<keyword evidence="2" id="KW-1185">Reference proteome</keyword>
<sequence length="171" mass="19469">MFTYKAIRRTFFFADHYQPTHQGVKYLIFWINSSCQIIPWENCTDICTDGAKAMRGHNVGVIAKIKANTKNCSSSHCVLHRHALASRKMHSELMVVLNDAIKIMNYIKSQPLKSRIFKVICEDMGSHHQSLLLNTEVRGKGLTRLMELHADVAAFLMEYNALLATALNDED</sequence>
<dbReference type="PANTHER" id="PTHR45913">
    <property type="entry name" value="EPM2A-INTERACTING PROTEIN 1"/>
    <property type="match status" value="1"/>
</dbReference>
<reference evidence="1 2" key="1">
    <citation type="submission" date="2023-02" db="EMBL/GenBank/DDBJ databases">
        <title>LHISI_Scaffold_Assembly.</title>
        <authorList>
            <person name="Stuart O.P."/>
            <person name="Cleave R."/>
            <person name="Magrath M.J.L."/>
            <person name="Mikheyev A.S."/>
        </authorList>
    </citation>
    <scope>NUCLEOTIDE SEQUENCE [LARGE SCALE GENOMIC DNA]</scope>
    <source>
        <strain evidence="1">Daus_M_001</strain>
        <tissue evidence="1">Leg muscle</tissue>
    </source>
</reference>
<comment type="caution">
    <text evidence="1">The sequence shown here is derived from an EMBL/GenBank/DDBJ whole genome shotgun (WGS) entry which is preliminary data.</text>
</comment>
<evidence type="ECO:0000313" key="2">
    <source>
        <dbReference type="Proteomes" id="UP001159363"/>
    </source>
</evidence>
<dbReference type="EMBL" id="JARBHB010000001">
    <property type="protein sequence ID" value="KAJ8896307.1"/>
    <property type="molecule type" value="Genomic_DNA"/>
</dbReference>
<dbReference type="Proteomes" id="UP001159363">
    <property type="component" value="Chromosome 1"/>
</dbReference>
<name>A0ABQ9II20_9NEOP</name>
<protein>
    <recommendedName>
        <fullName evidence="3">Zinc finger BED domain-containing protein 5</fullName>
    </recommendedName>
</protein>
<accession>A0ABQ9II20</accession>